<feature type="region of interest" description="Disordered" evidence="1">
    <location>
        <begin position="1"/>
        <end position="39"/>
    </location>
</feature>
<proteinExistence type="predicted"/>
<dbReference type="PANTHER" id="PTHR36456:SF1">
    <property type="entry name" value="UPF0232 PROTEIN SCO3875"/>
    <property type="match status" value="1"/>
</dbReference>
<protein>
    <recommendedName>
        <fullName evidence="4">DUF721 domain-containing protein</fullName>
    </recommendedName>
</protein>
<sequence length="183" mass="19681">MAKELHSGKAGTPAGQASPPRKPATRTRAKEEAPPQPPRRVMKARTLAALLPNVTAPAFRRRSPTGAMLFARWADVVGPAHAAVTSPRKLSAATLTVACTGPAAMELQHQGDMLVARINTWCGEPLVARLRFVQDPTAGTRRRLPPRRGATPTCTLPDMGDESLRMALERLGTEILQSPIKKT</sequence>
<dbReference type="InterPro" id="IPR007922">
    <property type="entry name" value="DciA-like"/>
</dbReference>
<reference evidence="2 3" key="1">
    <citation type="submission" date="2017-04" db="EMBL/GenBank/DDBJ databases">
        <title>Kefir bacterial isolates.</title>
        <authorList>
            <person name="Kim Y."/>
            <person name="Blasche S."/>
            <person name="Patil K.R."/>
        </authorList>
    </citation>
    <scope>NUCLEOTIDE SEQUENCE [LARGE SCALE GENOMIC DNA]</scope>
    <source>
        <strain evidence="2 3">KR</strain>
    </source>
</reference>
<organism evidence="2 3">
    <name type="scientific">Acetobacter fabarum</name>
    <dbReference type="NCBI Taxonomy" id="483199"/>
    <lineage>
        <taxon>Bacteria</taxon>
        <taxon>Pseudomonadati</taxon>
        <taxon>Pseudomonadota</taxon>
        <taxon>Alphaproteobacteria</taxon>
        <taxon>Acetobacterales</taxon>
        <taxon>Acetobacteraceae</taxon>
        <taxon>Acetobacter</taxon>
    </lineage>
</organism>
<dbReference type="EMBL" id="NCXK01000018">
    <property type="protein sequence ID" value="PAK77479.1"/>
    <property type="molecule type" value="Genomic_DNA"/>
</dbReference>
<dbReference type="Proteomes" id="UP000216151">
    <property type="component" value="Unassembled WGS sequence"/>
</dbReference>
<dbReference type="AlphaFoldDB" id="A0A269XWA8"/>
<evidence type="ECO:0000313" key="2">
    <source>
        <dbReference type="EMBL" id="PAK77479.1"/>
    </source>
</evidence>
<dbReference type="PANTHER" id="PTHR36456">
    <property type="entry name" value="UPF0232 PROTEIN SCO3875"/>
    <property type="match status" value="1"/>
</dbReference>
<gene>
    <name evidence="2" type="ORF">B8X00_10565</name>
</gene>
<keyword evidence="3" id="KW-1185">Reference proteome</keyword>
<dbReference type="Pfam" id="PF05258">
    <property type="entry name" value="DciA"/>
    <property type="match status" value="1"/>
</dbReference>
<dbReference type="RefSeq" id="WP_095350125.1">
    <property type="nucleotide sequence ID" value="NZ_JBDNMF010000071.1"/>
</dbReference>
<accession>A0A269XWA8</accession>
<name>A0A269XWA8_9PROT</name>
<comment type="caution">
    <text evidence="2">The sequence shown here is derived from an EMBL/GenBank/DDBJ whole genome shotgun (WGS) entry which is preliminary data.</text>
</comment>
<evidence type="ECO:0000313" key="3">
    <source>
        <dbReference type="Proteomes" id="UP000216151"/>
    </source>
</evidence>
<evidence type="ECO:0008006" key="4">
    <source>
        <dbReference type="Google" id="ProtNLM"/>
    </source>
</evidence>
<evidence type="ECO:0000256" key="1">
    <source>
        <dbReference type="SAM" id="MobiDB-lite"/>
    </source>
</evidence>
<dbReference type="OrthoDB" id="7160947at2"/>